<evidence type="ECO:0000313" key="6">
    <source>
        <dbReference type="EMBL" id="SIQ48910.1"/>
    </source>
</evidence>
<gene>
    <name evidence="6" type="ORF">SAMN05421828_10597</name>
</gene>
<dbReference type="InterPro" id="IPR003752">
    <property type="entry name" value="DiS_bond_form_DsbB/BdbC"/>
</dbReference>
<dbReference type="GO" id="GO:0016020">
    <property type="term" value="C:membrane"/>
    <property type="evidence" value="ECO:0007669"/>
    <property type="project" value="UniProtKB-SubCell"/>
</dbReference>
<organism evidence="6 7">
    <name type="scientific">Acidiphilium rubrum</name>
    <dbReference type="NCBI Taxonomy" id="526"/>
    <lineage>
        <taxon>Bacteria</taxon>
        <taxon>Pseudomonadati</taxon>
        <taxon>Pseudomonadota</taxon>
        <taxon>Alphaproteobacteria</taxon>
        <taxon>Acetobacterales</taxon>
        <taxon>Acidocellaceae</taxon>
        <taxon>Acidiphilium</taxon>
    </lineage>
</organism>
<evidence type="ECO:0000256" key="4">
    <source>
        <dbReference type="ARBA" id="ARBA00023136"/>
    </source>
</evidence>
<dbReference type="EMBL" id="FTNE01000005">
    <property type="protein sequence ID" value="SIQ48910.1"/>
    <property type="molecule type" value="Genomic_DNA"/>
</dbReference>
<dbReference type="RefSeq" id="WP_051657222.1">
    <property type="nucleotide sequence ID" value="NZ_FTNE01000005.1"/>
</dbReference>
<feature type="transmembrane region" description="Helical" evidence="5">
    <location>
        <begin position="75"/>
        <end position="96"/>
    </location>
</feature>
<dbReference type="Gene3D" id="1.20.1550.10">
    <property type="entry name" value="DsbB-like"/>
    <property type="match status" value="1"/>
</dbReference>
<dbReference type="AlphaFoldDB" id="A0A8G2CJC8"/>
<dbReference type="Pfam" id="PF02600">
    <property type="entry name" value="DsbB"/>
    <property type="match status" value="1"/>
</dbReference>
<keyword evidence="7" id="KW-1185">Reference proteome</keyword>
<dbReference type="SUPFAM" id="SSF158442">
    <property type="entry name" value="DsbB-like"/>
    <property type="match status" value="1"/>
</dbReference>
<dbReference type="InterPro" id="IPR023380">
    <property type="entry name" value="DsbB-like_sf"/>
</dbReference>
<evidence type="ECO:0000256" key="2">
    <source>
        <dbReference type="ARBA" id="ARBA00022692"/>
    </source>
</evidence>
<dbReference type="Proteomes" id="UP000186308">
    <property type="component" value="Unassembled WGS sequence"/>
</dbReference>
<dbReference type="GO" id="GO:0015035">
    <property type="term" value="F:protein-disulfide reductase activity"/>
    <property type="evidence" value="ECO:0007669"/>
    <property type="project" value="InterPro"/>
</dbReference>
<accession>A0A8G2CJC8</accession>
<evidence type="ECO:0000256" key="5">
    <source>
        <dbReference type="SAM" id="Phobius"/>
    </source>
</evidence>
<comment type="caution">
    <text evidence="6">The sequence shown here is derived from an EMBL/GenBank/DDBJ whole genome shotgun (WGS) entry which is preliminary data.</text>
</comment>
<feature type="transmembrane region" description="Helical" evidence="5">
    <location>
        <begin position="20"/>
        <end position="40"/>
    </location>
</feature>
<keyword evidence="2 5" id="KW-0812">Transmembrane</keyword>
<feature type="transmembrane region" description="Helical" evidence="5">
    <location>
        <begin position="138"/>
        <end position="159"/>
    </location>
</feature>
<dbReference type="GO" id="GO:0006457">
    <property type="term" value="P:protein folding"/>
    <property type="evidence" value="ECO:0007669"/>
    <property type="project" value="InterPro"/>
</dbReference>
<keyword evidence="4 5" id="KW-0472">Membrane</keyword>
<protein>
    <submittedName>
        <fullName evidence="6">Disulfide bond formation protein DsbB</fullName>
    </submittedName>
</protein>
<reference evidence="6 7" key="1">
    <citation type="submission" date="2017-01" db="EMBL/GenBank/DDBJ databases">
        <authorList>
            <person name="Varghese N."/>
            <person name="Submissions S."/>
        </authorList>
    </citation>
    <scope>NUCLEOTIDE SEQUENCE [LARGE SCALE GENOMIC DNA]</scope>
    <source>
        <strain evidence="6 7">ATCC 35905</strain>
    </source>
</reference>
<evidence type="ECO:0000313" key="7">
    <source>
        <dbReference type="Proteomes" id="UP000186308"/>
    </source>
</evidence>
<comment type="subcellular location">
    <subcellularLocation>
        <location evidence="1">Membrane</location>
        <topology evidence="1">Multi-pass membrane protein</topology>
    </subcellularLocation>
</comment>
<keyword evidence="3 5" id="KW-1133">Transmembrane helix</keyword>
<proteinExistence type="predicted"/>
<name>A0A8G2CJC8_ACIRU</name>
<feature type="transmembrane region" description="Helical" evidence="5">
    <location>
        <begin position="52"/>
        <end position="68"/>
    </location>
</feature>
<dbReference type="OrthoDB" id="9808637at2"/>
<evidence type="ECO:0000256" key="3">
    <source>
        <dbReference type="ARBA" id="ARBA00022989"/>
    </source>
</evidence>
<sequence>MSATSLLRAPRATTREAGLALAAAGLFALGMAYFAEFVLHMIPCPLCYIERWPYRIIVGLGLIAAFAPPKFARILLGLAVLTMLGDVAIAFVHVGAEQHWWKSPLPECNIAPPGFGAMPLRPSASCDDPVYLIQGLPISFATMDLIYALAVAAAVAAYLRASRWRA</sequence>
<evidence type="ECO:0000256" key="1">
    <source>
        <dbReference type="ARBA" id="ARBA00004141"/>
    </source>
</evidence>